<gene>
    <name evidence="2" type="ORF">ELAC_1002</name>
</gene>
<proteinExistence type="predicted"/>
<accession>A0A0H5DPH6</accession>
<organism evidence="2 3">
    <name type="scientific">Estrella lausannensis</name>
    <dbReference type="NCBI Taxonomy" id="483423"/>
    <lineage>
        <taxon>Bacteria</taxon>
        <taxon>Pseudomonadati</taxon>
        <taxon>Chlamydiota</taxon>
        <taxon>Chlamydiia</taxon>
        <taxon>Parachlamydiales</taxon>
        <taxon>Candidatus Criblamydiaceae</taxon>
        <taxon>Estrella</taxon>
    </lineage>
</organism>
<evidence type="ECO:0000256" key="1">
    <source>
        <dbReference type="SAM" id="Coils"/>
    </source>
</evidence>
<dbReference type="OrthoDB" id="10020694at2"/>
<evidence type="ECO:0000313" key="2">
    <source>
        <dbReference type="EMBL" id="CRX38347.1"/>
    </source>
</evidence>
<dbReference type="EMBL" id="CWGJ01000012">
    <property type="protein sequence ID" value="CRX38347.1"/>
    <property type="molecule type" value="Genomic_DNA"/>
</dbReference>
<evidence type="ECO:0000313" key="3">
    <source>
        <dbReference type="Proteomes" id="UP000220251"/>
    </source>
</evidence>
<reference evidence="3" key="1">
    <citation type="submission" date="2015-06" db="EMBL/GenBank/DDBJ databases">
        <authorList>
            <person name="Bertelli C."/>
        </authorList>
    </citation>
    <scope>NUCLEOTIDE SEQUENCE [LARGE SCALE GENOMIC DNA]</scope>
    <source>
        <strain evidence="3">CRIB-30</strain>
    </source>
</reference>
<dbReference type="AlphaFoldDB" id="A0A0H5DPH6"/>
<protein>
    <submittedName>
        <fullName evidence="2">Uncharacterized protein</fullName>
    </submittedName>
</protein>
<sequence>MSVETPRLLIEYGQSQSDTQEKRTALSPQDKLSCIVSVIQQAPSEAHFQGWRSHSVIEDYSGDPSACGPFFNQFQGRDDPSYFFAARLKAYIEQLEREVHSSKRENERLLHSEQALKKLVERSLNEVVAKLNERLLSFITSSSPRVAEVLRKAKKEEGVDLELLLKELRLLESEALINNWILIEQPANAEDLTLSAYEKQEFGYQLISLEVPQTELSSLIEDITAIKGFLSKEGDPEITLPPPAPGNMEIILRGLLKALRFVGEASFYGLTSLFSVYREVIRAATFFGVATVVLQSPWTPVTQAVGGLLIGIARNALHV</sequence>
<dbReference type="RefSeq" id="WP_098038211.1">
    <property type="nucleotide sequence ID" value="NZ_CWGJ01000012.1"/>
</dbReference>
<keyword evidence="3" id="KW-1185">Reference proteome</keyword>
<name>A0A0H5DPH6_9BACT</name>
<feature type="coiled-coil region" evidence="1">
    <location>
        <begin position="85"/>
        <end position="112"/>
    </location>
</feature>
<dbReference type="Proteomes" id="UP000220251">
    <property type="component" value="Unassembled WGS sequence"/>
</dbReference>
<keyword evidence="1" id="KW-0175">Coiled coil</keyword>